<gene>
    <name evidence="1" type="ORF">KIW84_035210</name>
</gene>
<dbReference type="Gramene" id="Psat03G0521000-T1">
    <property type="protein sequence ID" value="KAI5430975.1"/>
    <property type="gene ID" value="KIW84_035210"/>
</dbReference>
<name>A0A9D4Y4Y6_PEA</name>
<dbReference type="EMBL" id="JAMSHJ010000003">
    <property type="protein sequence ID" value="KAI5430975.1"/>
    <property type="molecule type" value="Genomic_DNA"/>
</dbReference>
<reference evidence="1 2" key="1">
    <citation type="journal article" date="2022" name="Nat. Genet.">
        <title>Improved pea reference genome and pan-genome highlight genomic features and evolutionary characteristics.</title>
        <authorList>
            <person name="Yang T."/>
            <person name="Liu R."/>
            <person name="Luo Y."/>
            <person name="Hu S."/>
            <person name="Wang D."/>
            <person name="Wang C."/>
            <person name="Pandey M.K."/>
            <person name="Ge S."/>
            <person name="Xu Q."/>
            <person name="Li N."/>
            <person name="Li G."/>
            <person name="Huang Y."/>
            <person name="Saxena R.K."/>
            <person name="Ji Y."/>
            <person name="Li M."/>
            <person name="Yan X."/>
            <person name="He Y."/>
            <person name="Liu Y."/>
            <person name="Wang X."/>
            <person name="Xiang C."/>
            <person name="Varshney R.K."/>
            <person name="Ding H."/>
            <person name="Gao S."/>
            <person name="Zong X."/>
        </authorList>
    </citation>
    <scope>NUCLEOTIDE SEQUENCE [LARGE SCALE GENOMIC DNA]</scope>
    <source>
        <strain evidence="1 2">cv. Zhongwan 6</strain>
    </source>
</reference>
<comment type="caution">
    <text evidence="1">The sequence shown here is derived from an EMBL/GenBank/DDBJ whole genome shotgun (WGS) entry which is preliminary data.</text>
</comment>
<sequence length="179" mass="18754">MEVTSRFDESLYGMLVRGISSETGHPETSLFQGSYWGKLPQEPKRSCLIVLPCEDVCDLFEVYLPFVLTLCKNTILFPSWSLAGILRSSFTSQELVSGDVGHQQVGDAGASAPTQSLAIGTPGISTSPLLAEFTGPDGAHALGAVVGDIVSFISMNDRITGSTPGNGSRAAAGEDLVAS</sequence>
<accession>A0A9D4Y4Y6</accession>
<evidence type="ECO:0000313" key="1">
    <source>
        <dbReference type="EMBL" id="KAI5430975.1"/>
    </source>
</evidence>
<organism evidence="1 2">
    <name type="scientific">Pisum sativum</name>
    <name type="common">Garden pea</name>
    <name type="synonym">Lathyrus oleraceus</name>
    <dbReference type="NCBI Taxonomy" id="3888"/>
    <lineage>
        <taxon>Eukaryota</taxon>
        <taxon>Viridiplantae</taxon>
        <taxon>Streptophyta</taxon>
        <taxon>Embryophyta</taxon>
        <taxon>Tracheophyta</taxon>
        <taxon>Spermatophyta</taxon>
        <taxon>Magnoliopsida</taxon>
        <taxon>eudicotyledons</taxon>
        <taxon>Gunneridae</taxon>
        <taxon>Pentapetalae</taxon>
        <taxon>rosids</taxon>
        <taxon>fabids</taxon>
        <taxon>Fabales</taxon>
        <taxon>Fabaceae</taxon>
        <taxon>Papilionoideae</taxon>
        <taxon>50 kb inversion clade</taxon>
        <taxon>NPAAA clade</taxon>
        <taxon>Hologalegina</taxon>
        <taxon>IRL clade</taxon>
        <taxon>Fabeae</taxon>
        <taxon>Lathyrus</taxon>
    </lineage>
</organism>
<proteinExistence type="predicted"/>
<dbReference type="AlphaFoldDB" id="A0A9D4Y4Y6"/>
<keyword evidence="2" id="KW-1185">Reference proteome</keyword>
<protein>
    <submittedName>
        <fullName evidence="1">Uncharacterized protein</fullName>
    </submittedName>
</protein>
<dbReference type="Proteomes" id="UP001058974">
    <property type="component" value="Chromosome 3"/>
</dbReference>
<evidence type="ECO:0000313" key="2">
    <source>
        <dbReference type="Proteomes" id="UP001058974"/>
    </source>
</evidence>